<protein>
    <submittedName>
        <fullName evidence="1">Uncharacterized protein</fullName>
    </submittedName>
</protein>
<organism evidence="1 2">
    <name type="scientific">Ranitomeya imitator</name>
    <name type="common">mimic poison frog</name>
    <dbReference type="NCBI Taxonomy" id="111125"/>
    <lineage>
        <taxon>Eukaryota</taxon>
        <taxon>Metazoa</taxon>
        <taxon>Chordata</taxon>
        <taxon>Craniata</taxon>
        <taxon>Vertebrata</taxon>
        <taxon>Euteleostomi</taxon>
        <taxon>Amphibia</taxon>
        <taxon>Batrachia</taxon>
        <taxon>Anura</taxon>
        <taxon>Neobatrachia</taxon>
        <taxon>Hyloidea</taxon>
        <taxon>Dendrobatidae</taxon>
        <taxon>Dendrobatinae</taxon>
        <taxon>Ranitomeya</taxon>
    </lineage>
</organism>
<evidence type="ECO:0000313" key="2">
    <source>
        <dbReference type="Proteomes" id="UP001176940"/>
    </source>
</evidence>
<gene>
    <name evidence="1" type="ORF">RIMI_LOCUS15049069</name>
</gene>
<comment type="caution">
    <text evidence="1">The sequence shown here is derived from an EMBL/GenBank/DDBJ whole genome shotgun (WGS) entry which is preliminary data.</text>
</comment>
<evidence type="ECO:0000313" key="1">
    <source>
        <dbReference type="EMBL" id="CAJ0955207.1"/>
    </source>
</evidence>
<sequence>MTENDDNEQIKVTDNRNFDCTVLMGQDEAEVYCQKFRKWSVLTQWNECALAAIFRKGLSEALKDAMVGFPTPAGLNESMSLAIQIDRRMPTASNPVSSHRSSVMLCPTTKKPIIRPSVCTSVLKSSIASIKNEPDDASVKEPQLDCTTATTTTTTTTTTERVVTGPTKVQSHCSMSEFGKDQPPSRCLFLSEEEDSKFDPAANKPRIGDLNLPTSTSHRHAAAGISFGGKENMQISELIAEVAKFADTKPVLKGIDINQVVQILIRNRNEKTRNKSQDSTE</sequence>
<keyword evidence="2" id="KW-1185">Reference proteome</keyword>
<proteinExistence type="predicted"/>
<name>A0ABN9M2W8_9NEOB</name>
<accession>A0ABN9M2W8</accession>
<dbReference type="EMBL" id="CAUEEQ010039824">
    <property type="protein sequence ID" value="CAJ0955207.1"/>
    <property type="molecule type" value="Genomic_DNA"/>
</dbReference>
<dbReference type="Proteomes" id="UP001176940">
    <property type="component" value="Unassembled WGS sequence"/>
</dbReference>
<reference evidence="1" key="1">
    <citation type="submission" date="2023-07" db="EMBL/GenBank/DDBJ databases">
        <authorList>
            <person name="Stuckert A."/>
        </authorList>
    </citation>
    <scope>NUCLEOTIDE SEQUENCE</scope>
</reference>